<reference evidence="2 3" key="1">
    <citation type="submission" date="2020-01" db="EMBL/GenBank/DDBJ databases">
        <title>Isolation, characterization and genomic analysis of lytic bacteriophage vB_EcoS-DELF2 infecting Escherichia coli.</title>
        <authorList>
            <person name="Soleimani-Delfan A."/>
            <person name="Bouzari M."/>
            <person name="Wang R."/>
        </authorList>
    </citation>
    <scope>NUCLEOTIDE SEQUENCE [LARGE SCALE GENOMIC DNA]</scope>
    <source>
        <strain evidence="3">vB_EcoS-DELF2</strain>
    </source>
</reference>
<evidence type="ECO:0008006" key="4">
    <source>
        <dbReference type="Google" id="ProtNLM"/>
    </source>
</evidence>
<accession>A0A679F358</accession>
<evidence type="ECO:0000313" key="2">
    <source>
        <dbReference type="EMBL" id="BBU41831.1"/>
    </source>
</evidence>
<dbReference type="GeneID" id="56134627"/>
<evidence type="ECO:0000313" key="3">
    <source>
        <dbReference type="Proteomes" id="UP000463906"/>
    </source>
</evidence>
<evidence type="ECO:0000256" key="1">
    <source>
        <dbReference type="SAM" id="MobiDB-lite"/>
    </source>
</evidence>
<proteinExistence type="predicted"/>
<feature type="region of interest" description="Disordered" evidence="1">
    <location>
        <begin position="99"/>
        <end position="152"/>
    </location>
</feature>
<dbReference type="Gene3D" id="2.40.50.140">
    <property type="entry name" value="Nucleic acid-binding proteins"/>
    <property type="match status" value="1"/>
</dbReference>
<dbReference type="Proteomes" id="UP000463906">
    <property type="component" value="Segment"/>
</dbReference>
<dbReference type="EMBL" id="LC516895">
    <property type="protein sequence ID" value="BBU41831.1"/>
    <property type="molecule type" value="Genomic_DNA"/>
</dbReference>
<dbReference type="RefSeq" id="YP_009902372.1">
    <property type="nucleotide sequence ID" value="NC_049832.1"/>
</dbReference>
<protein>
    <recommendedName>
        <fullName evidence="4">Single-stranded DNA-binding protein</fullName>
    </recommendedName>
</protein>
<dbReference type="KEGG" id="vg:56134627"/>
<sequence>MHIITGEIRKEPKILERNGGNTYIIELAESYKPRDGDREYTNYTFFFSDGGKPGLADWYREAFQVGRVISVSCETLKISSREHNGKVYNSLQAADFPKLVFSQRGQSNQQQRSPQQQQRTQQQPQPNPQQQQRTQQQPQPNPQSTFDDDIPF</sequence>
<keyword evidence="3" id="KW-1185">Reference proteome</keyword>
<feature type="compositionally biased region" description="Low complexity" evidence="1">
    <location>
        <begin position="106"/>
        <end position="145"/>
    </location>
</feature>
<organism evidence="2 3">
    <name type="scientific">Escherichia phage vB_EcoS-DELF2</name>
    <dbReference type="NCBI Taxonomy" id="2697005"/>
    <lineage>
        <taxon>Viruses</taxon>
        <taxon>Duplodnaviria</taxon>
        <taxon>Heunggongvirae</taxon>
        <taxon>Uroviricota</taxon>
        <taxon>Caudoviricetes</taxon>
        <taxon>Drexlerviridae</taxon>
        <taxon>Tunavirinae</taxon>
        <taxon>Tunavirus</taxon>
        <taxon>Tunavirus DELF2</taxon>
    </lineage>
</organism>
<name>A0A679F358_9CAUD</name>
<dbReference type="InterPro" id="IPR012340">
    <property type="entry name" value="NA-bd_OB-fold"/>
</dbReference>
<dbReference type="SUPFAM" id="SSF50249">
    <property type="entry name" value="Nucleic acid-binding proteins"/>
    <property type="match status" value="1"/>
</dbReference>